<protein>
    <recommendedName>
        <fullName evidence="3">Glycosyl transferase family 2</fullName>
    </recommendedName>
</protein>
<dbReference type="AlphaFoldDB" id="A9KRE3"/>
<evidence type="ECO:0000313" key="1">
    <source>
        <dbReference type="EMBL" id="ABX42017.1"/>
    </source>
</evidence>
<organism evidence="1 2">
    <name type="scientific">Lachnoclostridium phytofermentans (strain ATCC 700394 / DSM 18823 / ISDg)</name>
    <name type="common">Clostridium phytofermentans</name>
    <dbReference type="NCBI Taxonomy" id="357809"/>
    <lineage>
        <taxon>Bacteria</taxon>
        <taxon>Bacillati</taxon>
        <taxon>Bacillota</taxon>
        <taxon>Clostridia</taxon>
        <taxon>Lachnospirales</taxon>
        <taxon>Lachnospiraceae</taxon>
    </lineage>
</organism>
<dbReference type="SUPFAM" id="SSF48452">
    <property type="entry name" value="TPR-like"/>
    <property type="match status" value="1"/>
</dbReference>
<dbReference type="HOGENOM" id="CLU_773592_0_0_9"/>
<gene>
    <name evidence="1" type="ordered locus">Cphy_1645</name>
</gene>
<dbReference type="InterPro" id="IPR019734">
    <property type="entry name" value="TPR_rpt"/>
</dbReference>
<dbReference type="KEGG" id="cpy:Cphy_1645"/>
<dbReference type="CAZy" id="GT2">
    <property type="family name" value="Glycosyltransferase Family 2"/>
</dbReference>
<dbReference type="SUPFAM" id="SSF53448">
    <property type="entry name" value="Nucleotide-diphospho-sugar transferases"/>
    <property type="match status" value="1"/>
</dbReference>
<evidence type="ECO:0008006" key="3">
    <source>
        <dbReference type="Google" id="ProtNLM"/>
    </source>
</evidence>
<accession>A9KRE3</accession>
<name>A9KRE3_LACP7</name>
<evidence type="ECO:0000313" key="2">
    <source>
        <dbReference type="Proteomes" id="UP000000370"/>
    </source>
</evidence>
<reference evidence="2" key="1">
    <citation type="submission" date="2007-11" db="EMBL/GenBank/DDBJ databases">
        <title>Complete genome sequence of Clostridium phytofermentans ISDg.</title>
        <authorList>
            <person name="Leschine S.B."/>
            <person name="Warnick T.A."/>
            <person name="Blanchard J.L."/>
            <person name="Schnell D.J."/>
            <person name="Petit E.L."/>
            <person name="LaTouf W.G."/>
            <person name="Copeland A."/>
            <person name="Lucas S."/>
            <person name="Lapidus A."/>
            <person name="Barry K."/>
            <person name="Glavina del Rio T."/>
            <person name="Dalin E."/>
            <person name="Tice H."/>
            <person name="Pitluck S."/>
            <person name="Kiss H."/>
            <person name="Brettin T."/>
            <person name="Bruce D."/>
            <person name="Detter J.C."/>
            <person name="Han C."/>
            <person name="Kuske C."/>
            <person name="Schmutz J."/>
            <person name="Larimer F."/>
            <person name="Land M."/>
            <person name="Hauser L."/>
            <person name="Kyrpides N."/>
            <person name="Kim E.A."/>
            <person name="Richardson P."/>
        </authorList>
    </citation>
    <scope>NUCLEOTIDE SEQUENCE [LARGE SCALE GENOMIC DNA]</scope>
    <source>
        <strain evidence="2">ATCC 700394 / DSM 18823 / ISDg</strain>
    </source>
</reference>
<dbReference type="Gene3D" id="1.25.40.10">
    <property type="entry name" value="Tetratricopeptide repeat domain"/>
    <property type="match status" value="1"/>
</dbReference>
<dbReference type="InterPro" id="IPR011990">
    <property type="entry name" value="TPR-like_helical_dom_sf"/>
</dbReference>
<sequence length="416" mass="48823">MSYDSYENKNSNIEYASFYQMEHIQKSIFEYEKGAKMSKYKVCVYAVCKDEEQFVHRFMANLKEADMVIIGDTGSTDKTVQKFKENGAIVYEIPIKPWRFDKARNELLKFIPEDVDICVALDVDEVINVGWREALEEVWQPNSCLGRYQYIWSFNPDGSPAVQFVQHRIHARKNYHWIYPTHEVLEYTGKGKAEDVFIPGLVVEHYPDKSKDRSFNVELLELAMKEFPNDIRNLHYLGREYMFVNRYDDAILTLKKYLNHPLSEWSEERSASMRFIGRSYDAKGDYLQAKAWMLKAIAEIPYIRDAYIELAFLAYGKQDWNTVYYAVTDALKIKELNTLGYPSDPRGWNSDIYDLGSLACINLGLVDSAIEYAKQAARLSPEDERIKNNIIFMEQEKEMQEDRIWEAVNQRKKEKD</sequence>
<dbReference type="EMBL" id="CP000885">
    <property type="protein sequence ID" value="ABX42017.1"/>
    <property type="molecule type" value="Genomic_DNA"/>
</dbReference>
<keyword evidence="2" id="KW-1185">Reference proteome</keyword>
<dbReference type="Pfam" id="PF13181">
    <property type="entry name" value="TPR_8"/>
    <property type="match status" value="2"/>
</dbReference>
<dbReference type="eggNOG" id="COG0463">
    <property type="taxonomic scope" value="Bacteria"/>
</dbReference>
<dbReference type="STRING" id="357809.Cphy_1645"/>
<dbReference type="Proteomes" id="UP000000370">
    <property type="component" value="Chromosome"/>
</dbReference>
<dbReference type="Gene3D" id="3.90.550.10">
    <property type="entry name" value="Spore Coat Polysaccharide Biosynthesis Protein SpsA, Chain A"/>
    <property type="match status" value="1"/>
</dbReference>
<dbReference type="InterPro" id="IPR029044">
    <property type="entry name" value="Nucleotide-diphossugar_trans"/>
</dbReference>
<proteinExistence type="predicted"/>